<dbReference type="InterPro" id="IPR025836">
    <property type="entry name" value="Zn_knuckle_CX2CX4HX4C"/>
</dbReference>
<dbReference type="ExpressionAtlas" id="A0A3L6F253">
    <property type="expression patterns" value="baseline and differential"/>
</dbReference>
<feature type="compositionally biased region" description="Basic residues" evidence="2">
    <location>
        <begin position="92"/>
        <end position="108"/>
    </location>
</feature>
<keyword evidence="1" id="KW-0479">Metal-binding</keyword>
<feature type="compositionally biased region" description="Acidic residues" evidence="2">
    <location>
        <begin position="32"/>
        <end position="44"/>
    </location>
</feature>
<feature type="domain" description="CCHC-type" evidence="3">
    <location>
        <begin position="271"/>
        <end position="286"/>
    </location>
</feature>
<protein>
    <submittedName>
        <fullName evidence="4">Gag-Pol polyprotein</fullName>
    </submittedName>
</protein>
<evidence type="ECO:0000256" key="2">
    <source>
        <dbReference type="SAM" id="MobiDB-lite"/>
    </source>
</evidence>
<dbReference type="InterPro" id="IPR036875">
    <property type="entry name" value="Znf_CCHC_sf"/>
</dbReference>
<dbReference type="GO" id="GO:0008270">
    <property type="term" value="F:zinc ion binding"/>
    <property type="evidence" value="ECO:0007669"/>
    <property type="project" value="UniProtKB-KW"/>
</dbReference>
<dbReference type="PANTHER" id="PTHR46978">
    <property type="entry name" value="ZINC KNUCKLE (CCHC-TYPE) FAMILY PROTEIN"/>
    <property type="match status" value="1"/>
</dbReference>
<dbReference type="Pfam" id="PF00098">
    <property type="entry name" value="zf-CCHC"/>
    <property type="match status" value="2"/>
</dbReference>
<dbReference type="Pfam" id="PF14392">
    <property type="entry name" value="zf-CCHC_4"/>
    <property type="match status" value="2"/>
</dbReference>
<evidence type="ECO:0000313" key="5">
    <source>
        <dbReference type="Proteomes" id="UP000251960"/>
    </source>
</evidence>
<feature type="domain" description="CCHC-type" evidence="3">
    <location>
        <begin position="176"/>
        <end position="190"/>
    </location>
</feature>
<dbReference type="SMART" id="SM00343">
    <property type="entry name" value="ZnF_C2HC"/>
    <property type="match status" value="4"/>
</dbReference>
<dbReference type="PANTHER" id="PTHR46978:SF1">
    <property type="entry name" value="ZINC KNUCKLE (CCHC-TYPE) FAMILY PROTEIN"/>
    <property type="match status" value="1"/>
</dbReference>
<dbReference type="Proteomes" id="UP000251960">
    <property type="component" value="Chromosome 4"/>
</dbReference>
<comment type="caution">
    <text evidence="4">The sequence shown here is derived from an EMBL/GenBank/DDBJ whole genome shotgun (WGS) entry which is preliminary data.</text>
</comment>
<accession>A0A3L6F253</accession>
<gene>
    <name evidence="4" type="ORF">Zm00014a_006405</name>
</gene>
<dbReference type="InterPro" id="IPR001878">
    <property type="entry name" value="Znf_CCHC"/>
</dbReference>
<organism evidence="4 5">
    <name type="scientific">Zea mays</name>
    <name type="common">Maize</name>
    <dbReference type="NCBI Taxonomy" id="4577"/>
    <lineage>
        <taxon>Eukaryota</taxon>
        <taxon>Viridiplantae</taxon>
        <taxon>Streptophyta</taxon>
        <taxon>Embryophyta</taxon>
        <taxon>Tracheophyta</taxon>
        <taxon>Spermatophyta</taxon>
        <taxon>Magnoliopsida</taxon>
        <taxon>Liliopsida</taxon>
        <taxon>Poales</taxon>
        <taxon>Poaceae</taxon>
        <taxon>PACMAD clade</taxon>
        <taxon>Panicoideae</taxon>
        <taxon>Andropogonodae</taxon>
        <taxon>Andropogoneae</taxon>
        <taxon>Tripsacinae</taxon>
        <taxon>Zea</taxon>
    </lineage>
</organism>
<keyword evidence="1" id="KW-0862">Zinc</keyword>
<dbReference type="EMBL" id="NCVQ01000005">
    <property type="protein sequence ID" value="PWZ27206.1"/>
    <property type="molecule type" value="Genomic_DNA"/>
</dbReference>
<dbReference type="SUPFAM" id="SSF57756">
    <property type="entry name" value="Retrovirus zinc finger-like domains"/>
    <property type="match status" value="2"/>
</dbReference>
<dbReference type="AlphaFoldDB" id="A0A3L6F253"/>
<evidence type="ECO:0000313" key="4">
    <source>
        <dbReference type="EMBL" id="PWZ27206.1"/>
    </source>
</evidence>
<dbReference type="PROSITE" id="PS50158">
    <property type="entry name" value="ZF_CCHC"/>
    <property type="match status" value="3"/>
</dbReference>
<reference evidence="4 5" key="1">
    <citation type="journal article" date="2018" name="Nat. Genet.">
        <title>Extensive intraspecific gene order and gene structural variations between Mo17 and other maize genomes.</title>
        <authorList>
            <person name="Sun S."/>
            <person name="Zhou Y."/>
            <person name="Chen J."/>
            <person name="Shi J."/>
            <person name="Zhao H."/>
            <person name="Zhao H."/>
            <person name="Song W."/>
            <person name="Zhang M."/>
            <person name="Cui Y."/>
            <person name="Dong X."/>
            <person name="Liu H."/>
            <person name="Ma X."/>
            <person name="Jiao Y."/>
            <person name="Wang B."/>
            <person name="Wei X."/>
            <person name="Stein J.C."/>
            <person name="Glaubitz J.C."/>
            <person name="Lu F."/>
            <person name="Yu G."/>
            <person name="Liang C."/>
            <person name="Fengler K."/>
            <person name="Li B."/>
            <person name="Rafalski A."/>
            <person name="Schnable P.S."/>
            <person name="Ware D.H."/>
            <person name="Buckler E.S."/>
            <person name="Lai J."/>
        </authorList>
    </citation>
    <scope>NUCLEOTIDE SEQUENCE [LARGE SCALE GENOMIC DNA]</scope>
    <source>
        <strain evidence="5">cv. Missouri 17</strain>
        <tissue evidence="4">Seedling</tissue>
    </source>
</reference>
<evidence type="ECO:0000256" key="1">
    <source>
        <dbReference type="PROSITE-ProRule" id="PRU00047"/>
    </source>
</evidence>
<proteinExistence type="predicted"/>
<name>A0A3L6F253_MAIZE</name>
<evidence type="ECO:0000259" key="3">
    <source>
        <dbReference type="PROSITE" id="PS50158"/>
    </source>
</evidence>
<feature type="compositionally biased region" description="Acidic residues" evidence="2">
    <location>
        <begin position="75"/>
        <end position="88"/>
    </location>
</feature>
<dbReference type="Gene3D" id="4.10.60.10">
    <property type="entry name" value="Zinc finger, CCHC-type"/>
    <property type="match status" value="2"/>
</dbReference>
<feature type="domain" description="CCHC-type" evidence="3">
    <location>
        <begin position="198"/>
        <end position="213"/>
    </location>
</feature>
<feature type="region of interest" description="Disordered" evidence="2">
    <location>
        <begin position="1"/>
        <end position="44"/>
    </location>
</feature>
<dbReference type="GO" id="GO:0003676">
    <property type="term" value="F:nucleic acid binding"/>
    <property type="evidence" value="ECO:0007669"/>
    <property type="project" value="InterPro"/>
</dbReference>
<feature type="compositionally biased region" description="Basic and acidic residues" evidence="2">
    <location>
        <begin position="1"/>
        <end position="13"/>
    </location>
</feature>
<feature type="region of interest" description="Disordered" evidence="2">
    <location>
        <begin position="71"/>
        <end position="116"/>
    </location>
</feature>
<sequence>MAERWRSRARRDPDLDEDASPPSRQPRHSRGDEEDDELGNEDLSLEIVARAQRKRRGESAGGVPVFADLLSVSSADEEGAVVELDEADEPRRKQKKKQRRKQRKKHRKETTEAAAGAAVEVDEKAVCSTEEGPIGTAESVLTENGADAPASDNMVLRKLLRIPRYFDPGETLLETCFNCSEEGHVAANCPLEKRKKPCFVCGLFGHNAKQCTQVGPLISEGLSLSDLVSNDFVIYSLFISMPSFVFKVKNGQVSFVCFNLLCYSSVLGQDCFICKKGGHMAKDCPDKHRRNDHQSTLCLRCGEIGHEMFGCTNDYPPDDIEVVFLCLVSANLLSCCHNGIFVC</sequence>
<keyword evidence="1" id="KW-0863">Zinc-finger</keyword>